<dbReference type="Proteomes" id="UP000273786">
    <property type="component" value="Unassembled WGS sequence"/>
</dbReference>
<reference evidence="2 3" key="1">
    <citation type="submission" date="2018-11" db="EMBL/GenBank/DDBJ databases">
        <title>the genome of Mesorhizobium tamadayense DSM 28320.</title>
        <authorList>
            <person name="Gao J."/>
        </authorList>
    </citation>
    <scope>NUCLEOTIDE SEQUENCE [LARGE SCALE GENOMIC DNA]</scope>
    <source>
        <strain evidence="2 3">DSM 28320</strain>
    </source>
</reference>
<organism evidence="2 3">
    <name type="scientific">Mesorhizobium tamadayense</name>
    <dbReference type="NCBI Taxonomy" id="425306"/>
    <lineage>
        <taxon>Bacteria</taxon>
        <taxon>Pseudomonadati</taxon>
        <taxon>Pseudomonadota</taxon>
        <taxon>Alphaproteobacteria</taxon>
        <taxon>Hyphomicrobiales</taxon>
        <taxon>Phyllobacteriaceae</taxon>
        <taxon>Mesorhizobium</taxon>
    </lineage>
</organism>
<dbReference type="Pfam" id="PF02737">
    <property type="entry name" value="3HCDH_N"/>
    <property type="match status" value="1"/>
</dbReference>
<dbReference type="InterPro" id="IPR006176">
    <property type="entry name" value="3-OHacyl-CoA_DH_NAD-bd"/>
</dbReference>
<dbReference type="AlphaFoldDB" id="A0A3P3ESM2"/>
<dbReference type="Gene3D" id="3.40.50.720">
    <property type="entry name" value="NAD(P)-binding Rossmann-like Domain"/>
    <property type="match status" value="1"/>
</dbReference>
<sequence>MKLVEVVRGRETSSYVVSTAFQVMKKIGKLPYIPVSWKSNAFPWRTAYGSHRAAPLIDQAGRDIVLTRHRRHHGPGRECRGQYPSLVLFTPTTTTLRPGQ</sequence>
<protein>
    <recommendedName>
        <fullName evidence="1">3-hydroxyacyl-CoA dehydrogenase NAD binding domain-containing protein</fullName>
    </recommendedName>
</protein>
<dbReference type="GO" id="GO:0006631">
    <property type="term" value="P:fatty acid metabolic process"/>
    <property type="evidence" value="ECO:0007669"/>
    <property type="project" value="InterPro"/>
</dbReference>
<gene>
    <name evidence="2" type="ORF">EH240_34315</name>
</gene>
<dbReference type="EMBL" id="RQXT01000079">
    <property type="protein sequence ID" value="RRH89365.1"/>
    <property type="molecule type" value="Genomic_DNA"/>
</dbReference>
<proteinExistence type="predicted"/>
<name>A0A3P3ESM2_9HYPH</name>
<accession>A0A3P3ESM2</accession>
<comment type="caution">
    <text evidence="2">The sequence shown here is derived from an EMBL/GenBank/DDBJ whole genome shotgun (WGS) entry which is preliminary data.</text>
</comment>
<keyword evidence="3" id="KW-1185">Reference proteome</keyword>
<feature type="domain" description="3-hydroxyacyl-CoA dehydrogenase NAD binding" evidence="1">
    <location>
        <begin position="1"/>
        <end position="31"/>
    </location>
</feature>
<evidence type="ECO:0000313" key="3">
    <source>
        <dbReference type="Proteomes" id="UP000273786"/>
    </source>
</evidence>
<evidence type="ECO:0000259" key="1">
    <source>
        <dbReference type="Pfam" id="PF02737"/>
    </source>
</evidence>
<dbReference type="GO" id="GO:0070403">
    <property type="term" value="F:NAD+ binding"/>
    <property type="evidence" value="ECO:0007669"/>
    <property type="project" value="InterPro"/>
</dbReference>
<evidence type="ECO:0000313" key="2">
    <source>
        <dbReference type="EMBL" id="RRH89365.1"/>
    </source>
</evidence>